<proteinExistence type="predicted"/>
<evidence type="ECO:0000313" key="12">
    <source>
        <dbReference type="EMBL" id="TLP77902.1"/>
    </source>
</evidence>
<accession>A0A5R9AGL0</accession>
<dbReference type="InterPro" id="IPR036025">
    <property type="entry name" value="RtcB-like_sf"/>
</dbReference>
<evidence type="ECO:0000256" key="10">
    <source>
        <dbReference type="PIRSR" id="PIRSR601233-2"/>
    </source>
</evidence>
<dbReference type="Pfam" id="PF01139">
    <property type="entry name" value="RtcB"/>
    <property type="match status" value="2"/>
</dbReference>
<protein>
    <recommendedName>
        <fullName evidence="1">3'-phosphate/5'-hydroxy nucleic acid ligase</fullName>
        <ecNumber evidence="1">6.5.1.8</ecNumber>
    </recommendedName>
</protein>
<keyword evidence="5" id="KW-0692">RNA repair</keyword>
<dbReference type="NCBIfam" id="NF007153">
    <property type="entry name" value="PRK09588.1"/>
    <property type="match status" value="1"/>
</dbReference>
<dbReference type="EC" id="6.5.1.8" evidence="1"/>
<dbReference type="AlphaFoldDB" id="A0A5R9AGL0"/>
<feature type="binding site" evidence="10">
    <location>
        <begin position="239"/>
        <end position="240"/>
    </location>
    <ligand>
        <name>GMP</name>
        <dbReference type="ChEBI" id="CHEBI:58115"/>
    </ligand>
</feature>
<keyword evidence="3 11" id="KW-0479">Metal-binding</keyword>
<dbReference type="GO" id="GO:0046872">
    <property type="term" value="F:metal ion binding"/>
    <property type="evidence" value="ECO:0007669"/>
    <property type="project" value="UniProtKB-KW"/>
</dbReference>
<evidence type="ECO:0000256" key="7">
    <source>
        <dbReference type="ARBA" id="ARBA00023211"/>
    </source>
</evidence>
<dbReference type="Gene3D" id="3.90.1860.10">
    <property type="entry name" value="tRNA-splicing ligase RtcB"/>
    <property type="match status" value="1"/>
</dbReference>
<feature type="binding site" evidence="10">
    <location>
        <position position="277"/>
    </location>
    <ligand>
        <name>GMP</name>
        <dbReference type="ChEBI" id="CHEBI:58115"/>
    </ligand>
</feature>
<evidence type="ECO:0000256" key="8">
    <source>
        <dbReference type="ARBA" id="ARBA00047746"/>
    </source>
</evidence>
<evidence type="ECO:0000313" key="13">
    <source>
        <dbReference type="Proteomes" id="UP000307510"/>
    </source>
</evidence>
<feature type="binding site" evidence="11">
    <location>
        <position position="137"/>
    </location>
    <ligand>
        <name>Mn(2+)</name>
        <dbReference type="ChEBI" id="CHEBI:29035"/>
        <label>1</label>
    </ligand>
</feature>
<reference evidence="13" key="2">
    <citation type="submission" date="2019-06" db="EMBL/GenBank/DDBJ databases">
        <title>AzeR, a transcriptional regulator that responds to azelaic acid in Pseudomonas nitroreducens.</title>
        <authorList>
            <person name="Bez C."/>
            <person name="Javvadi S.G."/>
            <person name="Bertani I."/>
            <person name="Devescovi G."/>
            <person name="Studholme D.J."/>
            <person name="Geller A."/>
            <person name="Levy A."/>
            <person name="Venturi V."/>
        </authorList>
    </citation>
    <scope>NUCLEOTIDE SEQUENCE [LARGE SCALE GENOMIC DNA]</scope>
    <source>
        <strain evidence="13">DSM 9128</strain>
    </source>
</reference>
<evidence type="ECO:0000256" key="1">
    <source>
        <dbReference type="ARBA" id="ARBA00012726"/>
    </source>
</evidence>
<comment type="caution">
    <text evidence="12">The sequence shown here is derived from an EMBL/GenBank/DDBJ whole genome shotgun (WGS) entry which is preliminary data.</text>
</comment>
<name>A0A5R9AGL0_PSENT</name>
<evidence type="ECO:0000256" key="3">
    <source>
        <dbReference type="ARBA" id="ARBA00022723"/>
    </source>
</evidence>
<keyword evidence="7 11" id="KW-0464">Manganese</keyword>
<dbReference type="GO" id="GO:0003972">
    <property type="term" value="F:RNA ligase (ATP) activity"/>
    <property type="evidence" value="ECO:0007669"/>
    <property type="project" value="TreeGrafter"/>
</dbReference>
<dbReference type="InterPro" id="IPR001233">
    <property type="entry name" value="RtcB"/>
</dbReference>
<keyword evidence="4 10" id="KW-0547">Nucleotide-binding</keyword>
<feature type="binding site" evidence="11">
    <location>
        <position position="168"/>
    </location>
    <ligand>
        <name>Mn(2+)</name>
        <dbReference type="ChEBI" id="CHEBI:29035"/>
        <label>2</label>
    </ligand>
</feature>
<evidence type="ECO:0000256" key="9">
    <source>
        <dbReference type="PIRSR" id="PIRSR601233-1"/>
    </source>
</evidence>
<feature type="binding site" evidence="10">
    <location>
        <begin position="294"/>
        <end position="297"/>
    </location>
    <ligand>
        <name>GMP</name>
        <dbReference type="ChEBI" id="CHEBI:58115"/>
    </ligand>
</feature>
<dbReference type="EMBL" id="VASG01000001">
    <property type="protein sequence ID" value="TLP77902.1"/>
    <property type="molecule type" value="Genomic_DNA"/>
</dbReference>
<dbReference type="InterPro" id="IPR017510">
    <property type="entry name" value="RtcB2"/>
</dbReference>
<dbReference type="GO" id="GO:0006396">
    <property type="term" value="P:RNA processing"/>
    <property type="evidence" value="ECO:0007669"/>
    <property type="project" value="InterPro"/>
</dbReference>
<dbReference type="GO" id="GO:0170057">
    <property type="term" value="F:RNA ligase (GTP) activity"/>
    <property type="evidence" value="ECO:0007669"/>
    <property type="project" value="UniProtKB-EC"/>
</dbReference>
<dbReference type="GO" id="GO:0005525">
    <property type="term" value="F:GTP binding"/>
    <property type="evidence" value="ECO:0007669"/>
    <property type="project" value="UniProtKB-KW"/>
</dbReference>
<sequence>MGNCIQNLSDGITLIAADDTWIEGKAIQQLETTARLPGMQRVAGMPDLHPGRGYPIGAAFFSTGRLYPALVGNDIGCGMALWRTDIATAKLNLDKLEKRLGNLDGPLDDDWSERIASFGLPPCDHEHSLGTIGGGNHFAELQQLDQLYDEVAVEALGLGRRHLLLLVHSGSRGLGEAILREQVDRFSHQGLEQDTDECAHYLARHDGALRFAEANRQLIALRMLDRLRADGAQVLDVNHNLVSPAQVDGVDGWLHRKGATPADRGVMVIPGSRGDYSYLVEPVADPRSLFSLAHGAGRKWMRSECKDRLSARYRVEQLARTALGSRVICGDRGLIYEEAPEAYKAIDSVVGALREAGLLRVLARLKPVLTYKTRGECC</sequence>
<feature type="active site" description="GMP-histidine intermediate" evidence="9">
    <location>
        <position position="294"/>
    </location>
</feature>
<dbReference type="NCBIfam" id="TIGR03073">
    <property type="entry name" value="release_rtcB"/>
    <property type="match status" value="1"/>
</dbReference>
<evidence type="ECO:0000256" key="11">
    <source>
        <dbReference type="PIRSR" id="PIRSR601233-3"/>
    </source>
</evidence>
<keyword evidence="2 12" id="KW-0436">Ligase</keyword>
<reference evidence="12 13" key="1">
    <citation type="submission" date="2019-05" db="EMBL/GenBank/DDBJ databases">
        <authorList>
            <person name="Moore K."/>
            <person name="O'Neill P."/>
            <person name="Farbos A."/>
            <person name="Studholme D.J."/>
        </authorList>
    </citation>
    <scope>NUCLEOTIDE SEQUENCE [LARGE SCALE GENOMIC DNA]</scope>
    <source>
        <strain evidence="12 13">DSM 9128</strain>
    </source>
</reference>
<gene>
    <name evidence="12" type="ORF">FEA48_01540</name>
</gene>
<dbReference type="Proteomes" id="UP000307510">
    <property type="component" value="Unassembled WGS sequence"/>
</dbReference>
<dbReference type="GO" id="GO:0042245">
    <property type="term" value="P:RNA repair"/>
    <property type="evidence" value="ECO:0007669"/>
    <property type="project" value="UniProtKB-KW"/>
</dbReference>
<feature type="binding site" evidence="11">
    <location>
        <position position="74"/>
    </location>
    <ligand>
        <name>Mn(2+)</name>
        <dbReference type="ChEBI" id="CHEBI:29035"/>
        <label>1</label>
    </ligand>
</feature>
<feature type="binding site" evidence="10">
    <location>
        <position position="372"/>
    </location>
    <ligand>
        <name>GMP</name>
        <dbReference type="ChEBI" id="CHEBI:58115"/>
    </ligand>
</feature>
<evidence type="ECO:0000256" key="4">
    <source>
        <dbReference type="ARBA" id="ARBA00022741"/>
    </source>
</evidence>
<dbReference type="PANTHER" id="PTHR11118:SF1">
    <property type="entry name" value="RNA-SPLICING LIGASE RTCB HOMOLOG"/>
    <property type="match status" value="1"/>
</dbReference>
<comment type="cofactor">
    <cofactor evidence="11">
        <name>Mn(2+)</name>
        <dbReference type="ChEBI" id="CHEBI:29035"/>
    </cofactor>
    <text evidence="11">Binds 2 manganese ions per subunit.</text>
</comment>
<feature type="binding site" evidence="11">
    <location>
        <position position="239"/>
    </location>
    <ligand>
        <name>Mn(2+)</name>
        <dbReference type="ChEBI" id="CHEBI:29035"/>
        <label>2</label>
    </ligand>
</feature>
<feature type="binding site" evidence="10">
    <location>
        <begin position="136"/>
        <end position="140"/>
    </location>
    <ligand>
        <name>GMP</name>
        <dbReference type="ChEBI" id="CHEBI:58115"/>
    </ligand>
</feature>
<dbReference type="RefSeq" id="WP_138212242.1">
    <property type="nucleotide sequence ID" value="NZ_VASG01000001.1"/>
</dbReference>
<evidence type="ECO:0000256" key="5">
    <source>
        <dbReference type="ARBA" id="ARBA00022800"/>
    </source>
</evidence>
<evidence type="ECO:0000256" key="2">
    <source>
        <dbReference type="ARBA" id="ARBA00022598"/>
    </source>
</evidence>
<evidence type="ECO:0000256" key="6">
    <source>
        <dbReference type="ARBA" id="ARBA00023134"/>
    </source>
</evidence>
<dbReference type="SUPFAM" id="SSF103365">
    <property type="entry name" value="Hypothetical protein PH1602"/>
    <property type="match status" value="1"/>
</dbReference>
<keyword evidence="6 10" id="KW-0342">GTP-binding</keyword>
<organism evidence="12 13">
    <name type="scientific">Pseudomonas nitroreducens</name>
    <dbReference type="NCBI Taxonomy" id="46680"/>
    <lineage>
        <taxon>Bacteria</taxon>
        <taxon>Pseudomonadati</taxon>
        <taxon>Pseudomonadota</taxon>
        <taxon>Gammaproteobacteria</taxon>
        <taxon>Pseudomonadales</taxon>
        <taxon>Pseudomonadaceae</taxon>
        <taxon>Pseudomonas</taxon>
    </lineage>
</organism>
<dbReference type="PANTHER" id="PTHR11118">
    <property type="entry name" value="RNA-SPLICING LIGASE RTCB HOMOLOG"/>
    <property type="match status" value="1"/>
</dbReference>
<comment type="catalytic activity">
    <reaction evidence="8">
        <text>a 3'-end 3'-phospho-ribonucleotide-RNA + a 5'-end dephospho-ribonucleoside-RNA + GTP = a ribonucleotidyl-ribonucleotide-RNA + GMP + diphosphate</text>
        <dbReference type="Rhea" id="RHEA:68076"/>
        <dbReference type="Rhea" id="RHEA-COMP:10463"/>
        <dbReference type="Rhea" id="RHEA-COMP:13936"/>
        <dbReference type="Rhea" id="RHEA-COMP:17355"/>
        <dbReference type="ChEBI" id="CHEBI:33019"/>
        <dbReference type="ChEBI" id="CHEBI:37565"/>
        <dbReference type="ChEBI" id="CHEBI:58115"/>
        <dbReference type="ChEBI" id="CHEBI:83062"/>
        <dbReference type="ChEBI" id="CHEBI:138284"/>
        <dbReference type="ChEBI" id="CHEBI:173118"/>
        <dbReference type="EC" id="6.5.1.8"/>
    </reaction>
</comment>